<dbReference type="PROSITE" id="PS51725">
    <property type="entry name" value="ABM"/>
    <property type="match status" value="1"/>
</dbReference>
<dbReference type="Gene3D" id="3.30.70.100">
    <property type="match status" value="1"/>
</dbReference>
<dbReference type="SUPFAM" id="SSF54909">
    <property type="entry name" value="Dimeric alpha+beta barrel"/>
    <property type="match status" value="1"/>
</dbReference>
<dbReference type="Proteomes" id="UP000199051">
    <property type="component" value="Unassembled WGS sequence"/>
</dbReference>
<keyword evidence="2" id="KW-0503">Monooxygenase</keyword>
<reference evidence="3" key="1">
    <citation type="submission" date="2016-10" db="EMBL/GenBank/DDBJ databases">
        <authorList>
            <person name="Varghese N."/>
            <person name="Submissions S."/>
        </authorList>
    </citation>
    <scope>NUCLEOTIDE SEQUENCE [LARGE SCALE GENOMIC DNA]</scope>
    <source>
        <strain evidence="3">DSM 44260</strain>
    </source>
</reference>
<organism evidence="2 3">
    <name type="scientific">Actinokineospora terrae</name>
    <dbReference type="NCBI Taxonomy" id="155974"/>
    <lineage>
        <taxon>Bacteria</taxon>
        <taxon>Bacillati</taxon>
        <taxon>Actinomycetota</taxon>
        <taxon>Actinomycetes</taxon>
        <taxon>Pseudonocardiales</taxon>
        <taxon>Pseudonocardiaceae</taxon>
        <taxon>Actinokineospora</taxon>
    </lineage>
</organism>
<evidence type="ECO:0000313" key="2">
    <source>
        <dbReference type="EMBL" id="SER84849.1"/>
    </source>
</evidence>
<sequence length="100" mass="11386">MWALVVRFELRDEQAVRGFDALVAETLPQIIATEPGTLVYAVHEVADAPLSRVFYEVYADRAAFEVHEEQVHTKRFLAERAQYLADFRVEFLTSLTGKGV</sequence>
<dbReference type="InterPro" id="IPR007138">
    <property type="entry name" value="ABM_dom"/>
</dbReference>
<keyword evidence="3" id="KW-1185">Reference proteome</keyword>
<gene>
    <name evidence="2" type="ORF">SAMN04487818_105480</name>
</gene>
<dbReference type="AlphaFoldDB" id="A0A1H9SKR3"/>
<dbReference type="GO" id="GO:0004497">
    <property type="term" value="F:monooxygenase activity"/>
    <property type="evidence" value="ECO:0007669"/>
    <property type="project" value="UniProtKB-KW"/>
</dbReference>
<name>A0A1H9SKR3_9PSEU</name>
<dbReference type="Pfam" id="PF03992">
    <property type="entry name" value="ABM"/>
    <property type="match status" value="1"/>
</dbReference>
<dbReference type="InterPro" id="IPR011008">
    <property type="entry name" value="Dimeric_a/b-barrel"/>
</dbReference>
<keyword evidence="2" id="KW-0560">Oxidoreductase</keyword>
<accession>A0A1H9SKR3</accession>
<proteinExistence type="predicted"/>
<dbReference type="EMBL" id="FOGI01000005">
    <property type="protein sequence ID" value="SER84849.1"/>
    <property type="molecule type" value="Genomic_DNA"/>
</dbReference>
<feature type="domain" description="ABM" evidence="1">
    <location>
        <begin position="2"/>
        <end position="91"/>
    </location>
</feature>
<protein>
    <submittedName>
        <fullName evidence="2">Quinol monooxygenase YgiN</fullName>
    </submittedName>
</protein>
<evidence type="ECO:0000313" key="3">
    <source>
        <dbReference type="Proteomes" id="UP000199051"/>
    </source>
</evidence>
<evidence type="ECO:0000259" key="1">
    <source>
        <dbReference type="PROSITE" id="PS51725"/>
    </source>
</evidence>
<dbReference type="STRING" id="155974.SAMN04487818_105480"/>
<dbReference type="RefSeq" id="WP_092778399.1">
    <property type="nucleotide sequence ID" value="NZ_FOGI01000005.1"/>
</dbReference>